<keyword evidence="3" id="KW-1185">Reference proteome</keyword>
<evidence type="ECO:0000313" key="2">
    <source>
        <dbReference type="EMBL" id="KAE9392601.1"/>
    </source>
</evidence>
<protein>
    <submittedName>
        <fullName evidence="2">Uncharacterized protein</fullName>
    </submittedName>
</protein>
<evidence type="ECO:0000313" key="3">
    <source>
        <dbReference type="Proteomes" id="UP000799118"/>
    </source>
</evidence>
<dbReference type="EMBL" id="ML769591">
    <property type="protein sequence ID" value="KAE9392601.1"/>
    <property type="molecule type" value="Genomic_DNA"/>
</dbReference>
<evidence type="ECO:0000256" key="1">
    <source>
        <dbReference type="SAM" id="Phobius"/>
    </source>
</evidence>
<keyword evidence="1" id="KW-1133">Transmembrane helix</keyword>
<sequence>MPLIIISTSILIPIYFEYAPWAVYYLLVLCFADNHQYPHNMSTLFNWRRNFISTQTLALALPLRSTKTRNITLLSSLCPTLKWITTFLIYDITIQLLVYKESLELMIFALRFFYYQNGVY</sequence>
<keyword evidence="1" id="KW-0812">Transmembrane</keyword>
<feature type="transmembrane region" description="Helical" evidence="1">
    <location>
        <begin position="12"/>
        <end position="32"/>
    </location>
</feature>
<name>A0A6A4H3D9_9AGAR</name>
<dbReference type="Proteomes" id="UP000799118">
    <property type="component" value="Unassembled WGS sequence"/>
</dbReference>
<organism evidence="2 3">
    <name type="scientific">Gymnopus androsaceus JB14</name>
    <dbReference type="NCBI Taxonomy" id="1447944"/>
    <lineage>
        <taxon>Eukaryota</taxon>
        <taxon>Fungi</taxon>
        <taxon>Dikarya</taxon>
        <taxon>Basidiomycota</taxon>
        <taxon>Agaricomycotina</taxon>
        <taxon>Agaricomycetes</taxon>
        <taxon>Agaricomycetidae</taxon>
        <taxon>Agaricales</taxon>
        <taxon>Marasmiineae</taxon>
        <taxon>Omphalotaceae</taxon>
        <taxon>Gymnopus</taxon>
    </lineage>
</organism>
<accession>A0A6A4H3D9</accession>
<keyword evidence="1" id="KW-0472">Membrane</keyword>
<gene>
    <name evidence="2" type="ORF">BT96DRAFT_264662</name>
</gene>
<reference evidence="2" key="1">
    <citation type="journal article" date="2019" name="Environ. Microbiol.">
        <title>Fungal ecological strategies reflected in gene transcription - a case study of two litter decomposers.</title>
        <authorList>
            <person name="Barbi F."/>
            <person name="Kohler A."/>
            <person name="Barry K."/>
            <person name="Baskaran P."/>
            <person name="Daum C."/>
            <person name="Fauchery L."/>
            <person name="Ihrmark K."/>
            <person name="Kuo A."/>
            <person name="LaButti K."/>
            <person name="Lipzen A."/>
            <person name="Morin E."/>
            <person name="Grigoriev I.V."/>
            <person name="Henrissat B."/>
            <person name="Lindahl B."/>
            <person name="Martin F."/>
        </authorList>
    </citation>
    <scope>NUCLEOTIDE SEQUENCE</scope>
    <source>
        <strain evidence="2">JB14</strain>
    </source>
</reference>
<proteinExistence type="predicted"/>
<dbReference type="AlphaFoldDB" id="A0A6A4H3D9"/>